<name>A7NN24_ROSCS</name>
<dbReference type="HOGENOM" id="CLU_573457_0_0_0"/>
<dbReference type="Gene3D" id="3.30.70.20">
    <property type="match status" value="1"/>
</dbReference>
<dbReference type="SUPFAM" id="SSF51206">
    <property type="entry name" value="cAMP-binding domain-like"/>
    <property type="match status" value="2"/>
</dbReference>
<proteinExistence type="predicted"/>
<evidence type="ECO:0000313" key="7">
    <source>
        <dbReference type="Proteomes" id="UP000000263"/>
    </source>
</evidence>
<dbReference type="PROSITE" id="PS00198">
    <property type="entry name" value="4FE4S_FER_1"/>
    <property type="match status" value="1"/>
</dbReference>
<evidence type="ECO:0000256" key="3">
    <source>
        <dbReference type="ARBA" id="ARBA00023014"/>
    </source>
</evidence>
<dbReference type="GO" id="GO:0051536">
    <property type="term" value="F:iron-sulfur cluster binding"/>
    <property type="evidence" value="ECO:0007669"/>
    <property type="project" value="UniProtKB-KW"/>
</dbReference>
<keyword evidence="2" id="KW-0408">Iron</keyword>
<dbReference type="GO" id="GO:0046872">
    <property type="term" value="F:metal ion binding"/>
    <property type="evidence" value="ECO:0007669"/>
    <property type="project" value="UniProtKB-KW"/>
</dbReference>
<dbReference type="PROSITE" id="PS51379">
    <property type="entry name" value="4FE4S_FER_2"/>
    <property type="match status" value="3"/>
</dbReference>
<dbReference type="PANTHER" id="PTHR24567">
    <property type="entry name" value="CRP FAMILY TRANSCRIPTIONAL REGULATORY PROTEIN"/>
    <property type="match status" value="1"/>
</dbReference>
<keyword evidence="7" id="KW-1185">Reference proteome</keyword>
<evidence type="ECO:0000259" key="5">
    <source>
        <dbReference type="PROSITE" id="PS51379"/>
    </source>
</evidence>
<feature type="domain" description="Cyclic nucleotide-binding" evidence="4">
    <location>
        <begin position="171"/>
        <end position="286"/>
    </location>
</feature>
<evidence type="ECO:0000259" key="4">
    <source>
        <dbReference type="PROSITE" id="PS50042"/>
    </source>
</evidence>
<dbReference type="InterPro" id="IPR018490">
    <property type="entry name" value="cNMP-bd_dom_sf"/>
</dbReference>
<dbReference type="InterPro" id="IPR014710">
    <property type="entry name" value="RmlC-like_jellyroll"/>
</dbReference>
<dbReference type="eggNOG" id="COG1142">
    <property type="taxonomic scope" value="Bacteria"/>
</dbReference>
<dbReference type="PRINTS" id="PR00103">
    <property type="entry name" value="CAMPKINASE"/>
</dbReference>
<dbReference type="CDD" id="cd16367">
    <property type="entry name" value="DMSOR_beta_like"/>
    <property type="match status" value="1"/>
</dbReference>
<dbReference type="InterPro" id="IPR017896">
    <property type="entry name" value="4Fe4S_Fe-S-bd"/>
</dbReference>
<reference evidence="6 7" key="1">
    <citation type="submission" date="2007-08" db="EMBL/GenBank/DDBJ databases">
        <title>Complete sequence of Roseiflexus castenholzii DSM 13941.</title>
        <authorList>
            <consortium name="US DOE Joint Genome Institute"/>
            <person name="Copeland A."/>
            <person name="Lucas S."/>
            <person name="Lapidus A."/>
            <person name="Barry K."/>
            <person name="Glavina del Rio T."/>
            <person name="Dalin E."/>
            <person name="Tice H."/>
            <person name="Pitluck S."/>
            <person name="Thompson L.S."/>
            <person name="Brettin T."/>
            <person name="Bruce D."/>
            <person name="Detter J.C."/>
            <person name="Han C."/>
            <person name="Tapia R."/>
            <person name="Schmutz J."/>
            <person name="Larimer F."/>
            <person name="Land M."/>
            <person name="Hauser L."/>
            <person name="Kyrpides N."/>
            <person name="Mikhailova N."/>
            <person name="Bryant D.A."/>
            <person name="Hanada S."/>
            <person name="Tsukatani Y."/>
            <person name="Richardson P."/>
        </authorList>
    </citation>
    <scope>NUCLEOTIDE SEQUENCE [LARGE SCALE GENOMIC DNA]</scope>
    <source>
        <strain evidence="7">DSM 13941 / HLO8</strain>
    </source>
</reference>
<dbReference type="SMART" id="SM00100">
    <property type="entry name" value="cNMP"/>
    <property type="match status" value="2"/>
</dbReference>
<protein>
    <submittedName>
        <fullName evidence="6">Cyclic nucleotide-binding protein</fullName>
    </submittedName>
</protein>
<dbReference type="Pfam" id="PF12838">
    <property type="entry name" value="Fer4_7"/>
    <property type="match status" value="1"/>
</dbReference>
<dbReference type="GO" id="GO:0005829">
    <property type="term" value="C:cytosol"/>
    <property type="evidence" value="ECO:0007669"/>
    <property type="project" value="TreeGrafter"/>
</dbReference>
<evidence type="ECO:0000256" key="1">
    <source>
        <dbReference type="ARBA" id="ARBA00022723"/>
    </source>
</evidence>
<dbReference type="STRING" id="383372.Rcas_2894"/>
<dbReference type="KEGG" id="rca:Rcas_2894"/>
<feature type="domain" description="4Fe-4S ferredoxin-type" evidence="5">
    <location>
        <begin position="384"/>
        <end position="413"/>
    </location>
</feature>
<dbReference type="InterPro" id="IPR000595">
    <property type="entry name" value="cNMP-bd_dom"/>
</dbReference>
<dbReference type="PROSITE" id="PS50042">
    <property type="entry name" value="CNMP_BINDING_3"/>
    <property type="match status" value="2"/>
</dbReference>
<dbReference type="AlphaFoldDB" id="A7NN24"/>
<dbReference type="EMBL" id="CP000804">
    <property type="protein sequence ID" value="ABU58956.1"/>
    <property type="molecule type" value="Genomic_DNA"/>
</dbReference>
<dbReference type="InterPro" id="IPR017900">
    <property type="entry name" value="4Fe4S_Fe_S_CS"/>
</dbReference>
<dbReference type="PANTHER" id="PTHR24567:SF74">
    <property type="entry name" value="HTH-TYPE TRANSCRIPTIONAL REGULATOR ARCR"/>
    <property type="match status" value="1"/>
</dbReference>
<dbReference type="RefSeq" id="WP_012121380.1">
    <property type="nucleotide sequence ID" value="NC_009767.1"/>
</dbReference>
<gene>
    <name evidence="6" type="ordered locus">Rcas_2894</name>
</gene>
<keyword evidence="1" id="KW-0479">Metal-binding</keyword>
<feature type="domain" description="4Fe-4S ferredoxin-type" evidence="5">
    <location>
        <begin position="442"/>
        <end position="476"/>
    </location>
</feature>
<evidence type="ECO:0000313" key="6">
    <source>
        <dbReference type="EMBL" id="ABU58956.1"/>
    </source>
</evidence>
<dbReference type="eggNOG" id="COG0664">
    <property type="taxonomic scope" value="Bacteria"/>
</dbReference>
<dbReference type="OrthoDB" id="9810688at2"/>
<dbReference type="GO" id="GO:0003700">
    <property type="term" value="F:DNA-binding transcription factor activity"/>
    <property type="evidence" value="ECO:0007669"/>
    <property type="project" value="TreeGrafter"/>
</dbReference>
<keyword evidence="3" id="KW-0411">Iron-sulfur</keyword>
<dbReference type="CDD" id="cd00038">
    <property type="entry name" value="CAP_ED"/>
    <property type="match status" value="2"/>
</dbReference>
<dbReference type="Gene3D" id="2.60.120.10">
    <property type="entry name" value="Jelly Rolls"/>
    <property type="match status" value="2"/>
</dbReference>
<feature type="domain" description="Cyclic nucleotide-binding" evidence="4">
    <location>
        <begin position="40"/>
        <end position="160"/>
    </location>
</feature>
<dbReference type="Pfam" id="PF00027">
    <property type="entry name" value="cNMP_binding"/>
    <property type="match status" value="2"/>
</dbReference>
<evidence type="ECO:0000256" key="2">
    <source>
        <dbReference type="ARBA" id="ARBA00023004"/>
    </source>
</evidence>
<dbReference type="InterPro" id="IPR050397">
    <property type="entry name" value="Env_Response_Regulators"/>
</dbReference>
<dbReference type="Proteomes" id="UP000000263">
    <property type="component" value="Chromosome"/>
</dbReference>
<organism evidence="6 7">
    <name type="scientific">Roseiflexus castenholzii (strain DSM 13941 / HLO8)</name>
    <dbReference type="NCBI Taxonomy" id="383372"/>
    <lineage>
        <taxon>Bacteria</taxon>
        <taxon>Bacillati</taxon>
        <taxon>Chloroflexota</taxon>
        <taxon>Chloroflexia</taxon>
        <taxon>Chloroflexales</taxon>
        <taxon>Roseiflexineae</taxon>
        <taxon>Roseiflexaceae</taxon>
        <taxon>Roseiflexus</taxon>
    </lineage>
</organism>
<accession>A7NN24</accession>
<sequence length="482" mass="52985">MGSKSAPFERQSVDTLSGEAVMRYREQRQQQTQALAHLDCLRGVAPDTLARMAACATLRAFMPGTVITNEQHPLASLMLIVQGAVSLTLHDRAGREVLIGILERGDCLGVASLFGDRFRGATVRAETVCYLVQIPLADVRTMLPTAPELERALRQIYQQRLVESTLGRVPLFSRLSPVERIHIARALRPMQYSRGSIVLHQGAIGDALYIVMSGQVVVEQNGQAIAYLEEGDFFGEMSLLTRQPHNADVRALTPVEALALPAQDLDDLLASQPELAKQLRDVVEQRKASSRAIQSDVERQAQLMAMLEHGWRRGTHVLVRDLSLCKPGCTICEHACASRHGSSRIHFSGLMLNGMEVANACRQCRVGAECVEACPEDAIVWNDSGALMITDACTGCGECVPACPYDAVHLKPVAAAHQSSLWGLWQRWQRWRTPVIHLEAAHQPHQRAHKCDLCHGYHDLACVSACPTGALRLAPVEEVFPL</sequence>
<dbReference type="SUPFAM" id="SSF54862">
    <property type="entry name" value="4Fe-4S ferredoxins"/>
    <property type="match status" value="1"/>
</dbReference>
<feature type="domain" description="4Fe-4S ferredoxin-type" evidence="5">
    <location>
        <begin position="353"/>
        <end position="383"/>
    </location>
</feature>